<evidence type="ECO:0000313" key="2">
    <source>
        <dbReference type="Proteomes" id="UP000298714"/>
    </source>
</evidence>
<protein>
    <recommendedName>
        <fullName evidence="3">Phosphoribosylformylglycinamidine cyclo-ligase</fullName>
    </recommendedName>
</protein>
<dbReference type="Proteomes" id="UP000298714">
    <property type="component" value="Chromosome"/>
</dbReference>
<dbReference type="InterPro" id="IPR036921">
    <property type="entry name" value="PurM-like_N_sf"/>
</dbReference>
<name>A0A4D7C7T7_9SPHN</name>
<dbReference type="EMBL" id="CP039704">
    <property type="protein sequence ID" value="QCI80210.1"/>
    <property type="molecule type" value="Genomic_DNA"/>
</dbReference>
<keyword evidence="2" id="KW-1185">Reference proteome</keyword>
<proteinExistence type="predicted"/>
<reference evidence="2" key="1">
    <citation type="submission" date="2019-04" db="EMBL/GenBank/DDBJ databases">
        <title>Complete genome sequence of Sphingomonas sp. W1-2-3.</title>
        <authorList>
            <person name="Im W.T."/>
        </authorList>
    </citation>
    <scope>NUCLEOTIDE SEQUENCE [LARGE SCALE GENOMIC DNA]</scope>
    <source>
        <strain evidence="2">W1-2-3</strain>
    </source>
</reference>
<dbReference type="KEGG" id="hgn:E6W36_13955"/>
<dbReference type="Gene3D" id="3.30.1330.10">
    <property type="entry name" value="PurM-like, N-terminal domain"/>
    <property type="match status" value="1"/>
</dbReference>
<evidence type="ECO:0000313" key="1">
    <source>
        <dbReference type="EMBL" id="QCI80210.1"/>
    </source>
</evidence>
<accession>A0A4D7C7T7</accession>
<organism evidence="1 2">
    <name type="scientific">Hankyongella ginsenosidimutans</name>
    <dbReference type="NCBI Taxonomy" id="1763828"/>
    <lineage>
        <taxon>Bacteria</taxon>
        <taxon>Pseudomonadati</taxon>
        <taxon>Pseudomonadota</taxon>
        <taxon>Alphaproteobacteria</taxon>
        <taxon>Sphingomonadales</taxon>
        <taxon>Sphingomonadaceae</taxon>
        <taxon>Hankyongella</taxon>
    </lineage>
</organism>
<gene>
    <name evidence="1" type="ORF">E6W36_13955</name>
</gene>
<dbReference type="AlphaFoldDB" id="A0A4D7C7T7"/>
<sequence>MSDTKPITYADAGVSIDAGNALVRAIAPVAAATRRPGADVSLGGFGAFSICALRATPTRCSSPAPTALAPRSSWRRRPAMCAASASTWSP</sequence>
<evidence type="ECO:0008006" key="3">
    <source>
        <dbReference type="Google" id="ProtNLM"/>
    </source>
</evidence>